<evidence type="ECO:0000256" key="1">
    <source>
        <dbReference type="SAM" id="MobiDB-lite"/>
    </source>
</evidence>
<dbReference type="EMBL" id="JBHTKH010000001">
    <property type="protein sequence ID" value="MFD1053161.1"/>
    <property type="molecule type" value="Genomic_DNA"/>
</dbReference>
<dbReference type="InterPro" id="IPR003141">
    <property type="entry name" value="Pol/His_phosphatase_N"/>
</dbReference>
<dbReference type="InterPro" id="IPR052018">
    <property type="entry name" value="PHP_domain"/>
</dbReference>
<dbReference type="SMART" id="SM00481">
    <property type="entry name" value="POLIIIAc"/>
    <property type="match status" value="1"/>
</dbReference>
<evidence type="ECO:0000313" key="3">
    <source>
        <dbReference type="EMBL" id="MFD1053161.1"/>
    </source>
</evidence>
<feature type="region of interest" description="Disordered" evidence="1">
    <location>
        <begin position="1"/>
        <end position="25"/>
    </location>
</feature>
<name>A0ABW3MR64_9MICO</name>
<organism evidence="3 4">
    <name type="scientific">Terrabacter terrigena</name>
    <dbReference type="NCBI Taxonomy" id="574718"/>
    <lineage>
        <taxon>Bacteria</taxon>
        <taxon>Bacillati</taxon>
        <taxon>Actinomycetota</taxon>
        <taxon>Actinomycetes</taxon>
        <taxon>Micrococcales</taxon>
        <taxon>Intrasporangiaceae</taxon>
        <taxon>Terrabacter</taxon>
    </lineage>
</organism>
<protein>
    <submittedName>
        <fullName evidence="3">PHP domain-containing protein</fullName>
    </submittedName>
</protein>
<accession>A0ABW3MR64</accession>
<dbReference type="RefSeq" id="WP_386050436.1">
    <property type="nucleotide sequence ID" value="NZ_JBHTKH010000001.1"/>
</dbReference>
<dbReference type="PANTHER" id="PTHR42924">
    <property type="entry name" value="EXONUCLEASE"/>
    <property type="match status" value="1"/>
</dbReference>
<dbReference type="SUPFAM" id="SSF89550">
    <property type="entry name" value="PHP domain-like"/>
    <property type="match status" value="1"/>
</dbReference>
<keyword evidence="4" id="KW-1185">Reference proteome</keyword>
<dbReference type="CDD" id="cd07438">
    <property type="entry name" value="PHP_HisPPase_AMP"/>
    <property type="match status" value="1"/>
</dbReference>
<proteinExistence type="predicted"/>
<dbReference type="Gene3D" id="3.20.20.140">
    <property type="entry name" value="Metal-dependent hydrolases"/>
    <property type="match status" value="1"/>
</dbReference>
<feature type="domain" description="Polymerase/histidinol phosphatase N-terminal" evidence="2">
    <location>
        <begin position="12"/>
        <end position="77"/>
    </location>
</feature>
<dbReference type="Pfam" id="PF02811">
    <property type="entry name" value="PHP"/>
    <property type="match status" value="1"/>
</dbReference>
<sequence>MTSTGAGAGPVIDLHTHSSVSDGTQTPDELVAAAAAAGVDVLAITDHDTVAGWDEAADAARRHGISLVRGIEISCAWRYSSIHLLGYLTDPDDLPLTHELARARDSRSTRLERMVELMAADGIPLTYAEVESQVAPGATAGRPHIADALIANGTIRHRDEAFREWLGDDSPYYVGHYAPDPVRAVELVRAAGGVPVIAHPFTRTRSGGLDDALVERMSAAGLVGLEAYHRDHGRAEVERATALADRLGLVLTGSSDYHGAGKRNRLAENTTTPEVLEAIEAASSGVTQVVRA</sequence>
<dbReference type="PANTHER" id="PTHR42924:SF3">
    <property type="entry name" value="POLYMERASE_HISTIDINOL PHOSPHATASE N-TERMINAL DOMAIN-CONTAINING PROTEIN"/>
    <property type="match status" value="1"/>
</dbReference>
<comment type="caution">
    <text evidence="3">The sequence shown here is derived from an EMBL/GenBank/DDBJ whole genome shotgun (WGS) entry which is preliminary data.</text>
</comment>
<dbReference type="Proteomes" id="UP001597046">
    <property type="component" value="Unassembled WGS sequence"/>
</dbReference>
<gene>
    <name evidence="3" type="ORF">ACFQ2V_02490</name>
</gene>
<reference evidence="4" key="1">
    <citation type="journal article" date="2019" name="Int. J. Syst. Evol. Microbiol.">
        <title>The Global Catalogue of Microorganisms (GCM) 10K type strain sequencing project: providing services to taxonomists for standard genome sequencing and annotation.</title>
        <authorList>
            <consortium name="The Broad Institute Genomics Platform"/>
            <consortium name="The Broad Institute Genome Sequencing Center for Infectious Disease"/>
            <person name="Wu L."/>
            <person name="Ma J."/>
        </authorList>
    </citation>
    <scope>NUCLEOTIDE SEQUENCE [LARGE SCALE GENOMIC DNA]</scope>
    <source>
        <strain evidence="4">CCUG 57508</strain>
    </source>
</reference>
<dbReference type="InterPro" id="IPR004013">
    <property type="entry name" value="PHP_dom"/>
</dbReference>
<dbReference type="Gene3D" id="1.10.150.650">
    <property type="match status" value="1"/>
</dbReference>
<evidence type="ECO:0000259" key="2">
    <source>
        <dbReference type="SMART" id="SM00481"/>
    </source>
</evidence>
<evidence type="ECO:0000313" key="4">
    <source>
        <dbReference type="Proteomes" id="UP001597046"/>
    </source>
</evidence>
<dbReference type="InterPro" id="IPR016195">
    <property type="entry name" value="Pol/histidinol_Pase-like"/>
</dbReference>